<feature type="transmembrane region" description="Helical" evidence="2">
    <location>
        <begin position="39"/>
        <end position="58"/>
    </location>
</feature>
<dbReference type="InterPro" id="IPR013099">
    <property type="entry name" value="K_chnl_dom"/>
</dbReference>
<feature type="transmembrane region" description="Helical" evidence="2">
    <location>
        <begin position="102"/>
        <end position="124"/>
    </location>
</feature>
<evidence type="ECO:0000256" key="1">
    <source>
        <dbReference type="SAM" id="MobiDB-lite"/>
    </source>
</evidence>
<keyword evidence="2" id="KW-0812">Transmembrane</keyword>
<feature type="domain" description="Potassium channel" evidence="3">
    <location>
        <begin position="46"/>
        <end position="124"/>
    </location>
</feature>
<dbReference type="RefSeq" id="WP_123165454.1">
    <property type="nucleotide sequence ID" value="NZ_RIAX01000006.1"/>
</dbReference>
<protein>
    <submittedName>
        <fullName evidence="4">Two pore domain potassium channel family protein</fullName>
    </submittedName>
</protein>
<keyword evidence="5" id="KW-1185">Reference proteome</keyword>
<feature type="compositionally biased region" description="Basic and acidic residues" evidence="1">
    <location>
        <begin position="131"/>
        <end position="147"/>
    </location>
</feature>
<evidence type="ECO:0000256" key="2">
    <source>
        <dbReference type="SAM" id="Phobius"/>
    </source>
</evidence>
<keyword evidence="2" id="KW-0472">Membrane</keyword>
<keyword evidence="4" id="KW-0813">Transport</keyword>
<gene>
    <name evidence="4" type="ORF">EEX84_09770</name>
</gene>
<dbReference type="SUPFAM" id="SSF81324">
    <property type="entry name" value="Voltage-gated potassium channels"/>
    <property type="match status" value="1"/>
</dbReference>
<comment type="caution">
    <text evidence="4">The sequence shown here is derived from an EMBL/GenBank/DDBJ whole genome shotgun (WGS) entry which is preliminary data.</text>
</comment>
<accession>A0A3M8P6R4</accession>
<keyword evidence="4" id="KW-0407">Ion channel</keyword>
<sequence>MVSAVLIGLTTIFMLGHLYNFFAKKQQKKSYFQSSLFTKLFFSMVALTFGFALIYFLLSMDEPVLRINDETGEAAGQNFLEYLYFSGVTMLSVGYGDLVPVGAARFFSLIQAALGLLLPSAYFVKAFNERDDKEKEGQGNRSDKKSEEEEEEEEEETRKKDRTAQQTDKN</sequence>
<dbReference type="Gene3D" id="1.10.287.70">
    <property type="match status" value="1"/>
</dbReference>
<dbReference type="EMBL" id="RIAX01000006">
    <property type="protein sequence ID" value="RNF39363.1"/>
    <property type="molecule type" value="Genomic_DNA"/>
</dbReference>
<feature type="compositionally biased region" description="Basic and acidic residues" evidence="1">
    <location>
        <begin position="156"/>
        <end position="170"/>
    </location>
</feature>
<keyword evidence="4" id="KW-0406">Ion transport</keyword>
<dbReference type="GO" id="GO:0034220">
    <property type="term" value="P:monoatomic ion transmembrane transport"/>
    <property type="evidence" value="ECO:0007669"/>
    <property type="project" value="UniProtKB-KW"/>
</dbReference>
<proteinExistence type="predicted"/>
<dbReference type="Pfam" id="PF07885">
    <property type="entry name" value="Ion_trans_2"/>
    <property type="match status" value="1"/>
</dbReference>
<evidence type="ECO:0000313" key="5">
    <source>
        <dbReference type="Proteomes" id="UP000275473"/>
    </source>
</evidence>
<reference evidence="4 5" key="1">
    <citation type="journal article" date="2018" name="Int. J. Syst. Evol. Microbiol.">
        <title>Planococcus salinus sp. nov., a moderately halophilic bacterium isolated from a saline-alkali soil.</title>
        <authorList>
            <person name="Gan L."/>
        </authorList>
    </citation>
    <scope>NUCLEOTIDE SEQUENCE [LARGE SCALE GENOMIC DNA]</scope>
    <source>
        <strain evidence="4 5">LCB217</strain>
    </source>
</reference>
<dbReference type="Proteomes" id="UP000275473">
    <property type="component" value="Unassembled WGS sequence"/>
</dbReference>
<evidence type="ECO:0000259" key="3">
    <source>
        <dbReference type="Pfam" id="PF07885"/>
    </source>
</evidence>
<organism evidence="4 5">
    <name type="scientific">Planococcus salinus</name>
    <dbReference type="NCBI Taxonomy" id="1848460"/>
    <lineage>
        <taxon>Bacteria</taxon>
        <taxon>Bacillati</taxon>
        <taxon>Bacillota</taxon>
        <taxon>Bacilli</taxon>
        <taxon>Bacillales</taxon>
        <taxon>Caryophanaceae</taxon>
        <taxon>Planococcus</taxon>
    </lineage>
</organism>
<dbReference type="AlphaFoldDB" id="A0A3M8P6R4"/>
<dbReference type="OrthoDB" id="9813518at2"/>
<name>A0A3M8P6R4_9BACL</name>
<evidence type="ECO:0000313" key="4">
    <source>
        <dbReference type="EMBL" id="RNF39363.1"/>
    </source>
</evidence>
<feature type="region of interest" description="Disordered" evidence="1">
    <location>
        <begin position="131"/>
        <end position="170"/>
    </location>
</feature>
<keyword evidence="2" id="KW-1133">Transmembrane helix</keyword>